<protein>
    <recommendedName>
        <fullName evidence="3">Aldo/keto reductase</fullName>
    </recommendedName>
</protein>
<dbReference type="Gene3D" id="3.20.20.100">
    <property type="entry name" value="NADP-dependent oxidoreductase domain"/>
    <property type="match status" value="1"/>
</dbReference>
<dbReference type="InterPro" id="IPR036812">
    <property type="entry name" value="NAD(P)_OxRdtase_dom_sf"/>
</dbReference>
<name>A0AAV5GCR9_CORAM</name>
<evidence type="ECO:0000313" key="2">
    <source>
        <dbReference type="Proteomes" id="UP001054925"/>
    </source>
</evidence>
<dbReference type="EMBL" id="BQKK01000008">
    <property type="protein sequence ID" value="GJN43860.1"/>
    <property type="molecule type" value="Genomic_DNA"/>
</dbReference>
<organism evidence="1 2">
    <name type="scientific">Corynebacterium ammoniagenes</name>
    <name type="common">Brevibacterium ammoniagenes</name>
    <dbReference type="NCBI Taxonomy" id="1697"/>
    <lineage>
        <taxon>Bacteria</taxon>
        <taxon>Bacillati</taxon>
        <taxon>Actinomycetota</taxon>
        <taxon>Actinomycetes</taxon>
        <taxon>Mycobacteriales</taxon>
        <taxon>Corynebacteriaceae</taxon>
        <taxon>Corynebacterium</taxon>
    </lineage>
</organism>
<dbReference type="RefSeq" id="WP_003848373.1">
    <property type="nucleotide sequence ID" value="NZ_BQKK01000008.1"/>
</dbReference>
<evidence type="ECO:0008006" key="3">
    <source>
        <dbReference type="Google" id="ProtNLM"/>
    </source>
</evidence>
<sequence length="51" mass="5619">MRSVELGSSGQQVPNMIAGMMRIGDKTDAEIRELYDSAREAGVSYFDHADL</sequence>
<reference evidence="1" key="1">
    <citation type="submission" date="2021-12" db="EMBL/GenBank/DDBJ databases">
        <title>Draft genome sequence of Corynebacterium ammoniagenes strain T-723.</title>
        <authorList>
            <person name="Matsuzawa M."/>
            <person name="Hiratani M."/>
            <person name="Abe I."/>
            <person name="Tsuji Y."/>
            <person name="Nakamura J."/>
        </authorList>
    </citation>
    <scope>NUCLEOTIDE SEQUENCE</scope>
    <source>
        <strain evidence="1">T-723</strain>
    </source>
</reference>
<accession>A0AAV5GCR9</accession>
<evidence type="ECO:0000313" key="1">
    <source>
        <dbReference type="EMBL" id="GJN43860.1"/>
    </source>
</evidence>
<dbReference type="SUPFAM" id="SSF51430">
    <property type="entry name" value="NAD(P)-linked oxidoreductase"/>
    <property type="match status" value="1"/>
</dbReference>
<dbReference type="Proteomes" id="UP001054925">
    <property type="component" value="Unassembled WGS sequence"/>
</dbReference>
<comment type="caution">
    <text evidence="1">The sequence shown here is derived from an EMBL/GenBank/DDBJ whole genome shotgun (WGS) entry which is preliminary data.</text>
</comment>
<dbReference type="AlphaFoldDB" id="A0AAV5GCR9"/>
<proteinExistence type="predicted"/>
<gene>
    <name evidence="1" type="ORF">CAT723_23390</name>
</gene>